<evidence type="ECO:0008006" key="2">
    <source>
        <dbReference type="Google" id="ProtNLM"/>
    </source>
</evidence>
<accession>A0A7C3PCP5</accession>
<dbReference type="Gene3D" id="2.30.30.400">
    <property type="entry name" value="Rof-like"/>
    <property type="match status" value="1"/>
</dbReference>
<protein>
    <recommendedName>
        <fullName evidence="2">Rho-binding antiterminator</fullName>
    </recommendedName>
</protein>
<proteinExistence type="predicted"/>
<reference evidence="1" key="1">
    <citation type="journal article" date="2020" name="mSystems">
        <title>Genome- and Community-Level Interaction Insights into Carbon Utilization and Element Cycling Functions of Hydrothermarchaeota in Hydrothermal Sediment.</title>
        <authorList>
            <person name="Zhou Z."/>
            <person name="Liu Y."/>
            <person name="Xu W."/>
            <person name="Pan J."/>
            <person name="Luo Z.H."/>
            <person name="Li M."/>
        </authorList>
    </citation>
    <scope>NUCLEOTIDE SEQUENCE [LARGE SCALE GENOMIC DNA]</scope>
    <source>
        <strain evidence="1">SpSt-418</strain>
    </source>
</reference>
<gene>
    <name evidence="1" type="ORF">ENR64_03845</name>
</gene>
<dbReference type="EMBL" id="DSRU01000048">
    <property type="protein sequence ID" value="HFM96894.1"/>
    <property type="molecule type" value="Genomic_DNA"/>
</dbReference>
<name>A0A7C3PCP5_9CYAN</name>
<dbReference type="InterPro" id="IPR038626">
    <property type="entry name" value="Rof-like_sf"/>
</dbReference>
<comment type="caution">
    <text evidence="1">The sequence shown here is derived from an EMBL/GenBank/DDBJ whole genome shotgun (WGS) entry which is preliminary data.</text>
</comment>
<dbReference type="InterPro" id="IPR023534">
    <property type="entry name" value="Rof/RNase_P-like"/>
</dbReference>
<organism evidence="1">
    <name type="scientific">Oscillatoriales cyanobacterium SpSt-418</name>
    <dbReference type="NCBI Taxonomy" id="2282169"/>
    <lineage>
        <taxon>Bacteria</taxon>
        <taxon>Bacillati</taxon>
        <taxon>Cyanobacteriota</taxon>
        <taxon>Cyanophyceae</taxon>
        <taxon>Oscillatoriophycideae</taxon>
        <taxon>Oscillatoriales</taxon>
    </lineage>
</organism>
<dbReference type="SUPFAM" id="SSF101744">
    <property type="entry name" value="Rof/RNase P subunit-like"/>
    <property type="match status" value="1"/>
</dbReference>
<evidence type="ECO:0000313" key="1">
    <source>
        <dbReference type="EMBL" id="HFM96894.1"/>
    </source>
</evidence>
<sequence>MNPYQLVSCDFHDELESLATLHEPCEIVYKTDSGETTTVNSRIADVYASNHADFVKLEDGTEIRLDCLVSVNGKQVSFVNAEAQ</sequence>
<dbReference type="AlphaFoldDB" id="A0A7C3PCP5"/>